<reference evidence="1 2" key="1">
    <citation type="journal article" date="2017" name="Appl. Environ. Microbiol.">
        <title>Parallel evolution of two clades of a major Atlantic endemic Vibrio parahaemolyticus pathogen lineage by independent acquisition of related pathogenicity islands.</title>
        <authorList>
            <person name="Xu F."/>
            <person name="Gonzalez-Escalona N."/>
            <person name="Drees K.P."/>
            <person name="Sebra R.P."/>
            <person name="Cooper V.S."/>
            <person name="Jones S.H."/>
            <person name="Whistler C.A."/>
        </authorList>
    </citation>
    <scope>NUCLEOTIDE SEQUENCE [LARGE SCALE GENOMIC DNA]</scope>
    <source>
        <strain evidence="1 2">MAVP-3</strain>
    </source>
</reference>
<protein>
    <submittedName>
        <fullName evidence="1">Uncharacterized protein</fullName>
    </submittedName>
</protein>
<sequence length="59" mass="6777">MKESKEKFNQVLALLNQQCLTLNAIYRRRALNNQVNKKFAHPPKCVTSCVKLQDDSGEN</sequence>
<dbReference type="Proteomes" id="UP000214596">
    <property type="component" value="Unassembled WGS sequence"/>
</dbReference>
<gene>
    <name evidence="1" type="ORF">CA163_08185</name>
</gene>
<accession>A0A227JFN1</accession>
<evidence type="ECO:0000313" key="1">
    <source>
        <dbReference type="EMBL" id="OXE33315.1"/>
    </source>
</evidence>
<dbReference type="AlphaFoldDB" id="A0A227JFN1"/>
<evidence type="ECO:0000313" key="2">
    <source>
        <dbReference type="Proteomes" id="UP000214596"/>
    </source>
</evidence>
<name>A0A227JFN1_VIBPH</name>
<organism evidence="1 2">
    <name type="scientific">Vibrio parahaemolyticus</name>
    <dbReference type="NCBI Taxonomy" id="670"/>
    <lineage>
        <taxon>Bacteria</taxon>
        <taxon>Pseudomonadati</taxon>
        <taxon>Pseudomonadota</taxon>
        <taxon>Gammaproteobacteria</taxon>
        <taxon>Vibrionales</taxon>
        <taxon>Vibrionaceae</taxon>
        <taxon>Vibrio</taxon>
    </lineage>
</organism>
<comment type="caution">
    <text evidence="1">The sequence shown here is derived from an EMBL/GenBank/DDBJ whole genome shotgun (WGS) entry which is preliminary data.</text>
</comment>
<proteinExistence type="predicted"/>
<dbReference type="EMBL" id="NIXT01000345">
    <property type="protein sequence ID" value="OXE33315.1"/>
    <property type="molecule type" value="Genomic_DNA"/>
</dbReference>